<reference evidence="2" key="1">
    <citation type="journal article" date="2024" name="Proc. Natl. Acad. Sci. U.S.A.">
        <title>Extraordinary preservation of gene collinearity over three hundred million years revealed in homosporous lycophytes.</title>
        <authorList>
            <person name="Li C."/>
            <person name="Wickell D."/>
            <person name="Kuo L.Y."/>
            <person name="Chen X."/>
            <person name="Nie B."/>
            <person name="Liao X."/>
            <person name="Peng D."/>
            <person name="Ji J."/>
            <person name="Jenkins J."/>
            <person name="Williams M."/>
            <person name="Shu S."/>
            <person name="Plott C."/>
            <person name="Barry K."/>
            <person name="Rajasekar S."/>
            <person name="Grimwood J."/>
            <person name="Han X."/>
            <person name="Sun S."/>
            <person name="Hou Z."/>
            <person name="He W."/>
            <person name="Dai G."/>
            <person name="Sun C."/>
            <person name="Schmutz J."/>
            <person name="Leebens-Mack J.H."/>
            <person name="Li F.W."/>
            <person name="Wang L."/>
        </authorList>
    </citation>
    <scope>NUCLEOTIDE SEQUENCE [LARGE SCALE GENOMIC DNA]</scope>
    <source>
        <strain evidence="2">cv. PW_Plant_1</strain>
    </source>
</reference>
<comment type="caution">
    <text evidence="1">The sequence shown here is derived from an EMBL/GenBank/DDBJ whole genome shotgun (WGS) entry which is preliminary data.</text>
</comment>
<gene>
    <name evidence="1" type="ORF">O6H91_06G058400</name>
</gene>
<sequence>MFFNIYIYFIINNYVILGFFQITFWSSCRADYKKIVDAFREKGRTIYCSRNLGIWKKPNPPQLCLLDQTIICDVPQDLITKKLERVFETHSKTKAIGNEVEGTLVVTGINQSLYEIICSMCKISNFVNKETYCCLCQKETTAIKIGNLRTKVVKLDDSSIDVTLKDTWIDSILELLTPFIRSLEGDKKEQRSKLIQVNVKGKICTNASGIIIGFDRLKLIAK</sequence>
<name>A0ACC2DE30_DIPCM</name>
<accession>A0ACC2DE30</accession>
<organism evidence="1 2">
    <name type="scientific">Diphasiastrum complanatum</name>
    <name type="common">Issler's clubmoss</name>
    <name type="synonym">Lycopodium complanatum</name>
    <dbReference type="NCBI Taxonomy" id="34168"/>
    <lineage>
        <taxon>Eukaryota</taxon>
        <taxon>Viridiplantae</taxon>
        <taxon>Streptophyta</taxon>
        <taxon>Embryophyta</taxon>
        <taxon>Tracheophyta</taxon>
        <taxon>Lycopodiopsida</taxon>
        <taxon>Lycopodiales</taxon>
        <taxon>Lycopodiaceae</taxon>
        <taxon>Lycopodioideae</taxon>
        <taxon>Diphasiastrum</taxon>
    </lineage>
</organism>
<proteinExistence type="predicted"/>
<evidence type="ECO:0000313" key="2">
    <source>
        <dbReference type="Proteomes" id="UP001162992"/>
    </source>
</evidence>
<keyword evidence="2" id="KW-1185">Reference proteome</keyword>
<evidence type="ECO:0000313" key="1">
    <source>
        <dbReference type="EMBL" id="KAJ7552511.1"/>
    </source>
</evidence>
<dbReference type="Proteomes" id="UP001162992">
    <property type="component" value="Chromosome 6"/>
</dbReference>
<dbReference type="EMBL" id="CM055097">
    <property type="protein sequence ID" value="KAJ7552511.1"/>
    <property type="molecule type" value="Genomic_DNA"/>
</dbReference>
<protein>
    <submittedName>
        <fullName evidence="1">Uncharacterized protein</fullName>
    </submittedName>
</protein>